<reference evidence="10" key="1">
    <citation type="journal article" date="2014" name="ISME J.">
        <title>Leucoagaricus gongylophorus uses leaf-cutting ants to vector proteolytic enzymes towards new plant substrate.</title>
        <authorList>
            <person name="Kooij P.W."/>
            <person name="Rogowska-Wrzesinska A."/>
            <person name="Hoffmann D."/>
            <person name="Roepstorff P."/>
            <person name="Boomsma J.J."/>
            <person name="Schiott M."/>
        </authorList>
    </citation>
    <scope>NUCLEOTIDE SEQUENCE</scope>
</reference>
<feature type="domain" description="Lysine-specific metallo-endopeptidase" evidence="9">
    <location>
        <begin position="210"/>
        <end position="342"/>
    </location>
</feature>
<dbReference type="GO" id="GO:0006508">
    <property type="term" value="P:proteolysis"/>
    <property type="evidence" value="ECO:0007669"/>
    <property type="project" value="UniProtKB-KW"/>
</dbReference>
<evidence type="ECO:0000256" key="8">
    <source>
        <dbReference type="SAM" id="SignalP"/>
    </source>
</evidence>
<dbReference type="InterPro" id="IPR024079">
    <property type="entry name" value="MetalloPept_cat_dom_sf"/>
</dbReference>
<dbReference type="Gene3D" id="2.60.40.2970">
    <property type="match status" value="1"/>
</dbReference>
<keyword evidence="6" id="KW-0862">Zinc</keyword>
<keyword evidence="7" id="KW-0482">Metalloprotease</keyword>
<evidence type="ECO:0000256" key="1">
    <source>
        <dbReference type="ARBA" id="ARBA00001947"/>
    </source>
</evidence>
<dbReference type="PANTHER" id="PTHR37016:SF3">
    <property type="entry name" value="NEUTRAL PROTEASE 2-RELATED"/>
    <property type="match status" value="1"/>
</dbReference>
<sequence length="348" mass="37207">MSTFSVRSVLLALVASAIAVNAAKSVSLEFTGPESVTSVGDLKVATTVKNTGDENLKLLNDPSSSLSTMPADTFKITGGSSDVVPTFIGVKVKYVPKTAVANEAYTVLAPNESVTVYHDLSTMYNFTNSGEDTYSIEPLKPFYVVDSSSDDITTIHPDVVAHTAKISGKLAVSRPVVEKRASYNGCSSAQQSQISSAITAAKTYASNAATYLSSHSSSSTRYTTWFGTYTSARHSVVESHFSNIAGNDFSTFTYDCTCQDTDVYAYVFPNDFGIMYFCGAFWQAPNTGTDSKGGTIVHESSHYLRNGGTQDYVYGQSGAKALARSNPSEAIENADSHEYFAENNPALS</sequence>
<comment type="cofactor">
    <cofactor evidence="1">
        <name>Zn(2+)</name>
        <dbReference type="ChEBI" id="CHEBI:29105"/>
    </cofactor>
</comment>
<evidence type="ECO:0000259" key="9">
    <source>
        <dbReference type="SMART" id="SM01351"/>
    </source>
</evidence>
<dbReference type="GO" id="GO:0046872">
    <property type="term" value="F:metal ion binding"/>
    <property type="evidence" value="ECO:0007669"/>
    <property type="project" value="UniProtKB-KW"/>
</dbReference>
<dbReference type="PANTHER" id="PTHR37016">
    <property type="match status" value="1"/>
</dbReference>
<dbReference type="CDD" id="cd11306">
    <property type="entry name" value="M35_peptidyl-Lys"/>
    <property type="match status" value="1"/>
</dbReference>
<dbReference type="InterPro" id="IPR029463">
    <property type="entry name" value="Lys_MEP"/>
</dbReference>
<evidence type="ECO:0000256" key="3">
    <source>
        <dbReference type="ARBA" id="ARBA00022670"/>
    </source>
</evidence>
<keyword evidence="4" id="KW-0479">Metal-binding</keyword>
<keyword evidence="8" id="KW-0732">Signal</keyword>
<dbReference type="EMBL" id="KF571929">
    <property type="protein sequence ID" value="AHA86293.1"/>
    <property type="molecule type" value="mRNA"/>
</dbReference>
<dbReference type="InterPro" id="IPR050414">
    <property type="entry name" value="Fungal_M35_metalloproteases"/>
</dbReference>
<dbReference type="Gene3D" id="3.40.390.10">
    <property type="entry name" value="Collagenase (Catalytic Domain)"/>
    <property type="match status" value="1"/>
</dbReference>
<organism evidence="10">
    <name type="scientific">Leucoagaricus gongylophorus</name>
    <name type="common">Leaf-cutting ant fungus</name>
    <name type="synonym">Rozites gongylophorus</name>
    <dbReference type="NCBI Taxonomy" id="79220"/>
    <lineage>
        <taxon>Eukaryota</taxon>
        <taxon>Fungi</taxon>
        <taxon>Dikarya</taxon>
        <taxon>Basidiomycota</taxon>
        <taxon>Agaricomycotina</taxon>
        <taxon>Agaricomycetes</taxon>
        <taxon>Agaricomycetidae</taxon>
        <taxon>Agaricales</taxon>
        <taxon>Agaricineae</taxon>
        <taxon>Agaricaceae</taxon>
        <taxon>Leucoagaricus</taxon>
    </lineage>
</organism>
<evidence type="ECO:0000256" key="5">
    <source>
        <dbReference type="ARBA" id="ARBA00022801"/>
    </source>
</evidence>
<dbReference type="SUPFAM" id="SSF55486">
    <property type="entry name" value="Metalloproteases ('zincins'), catalytic domain"/>
    <property type="match status" value="1"/>
</dbReference>
<protein>
    <submittedName>
        <fullName evidence="10">Metallopeptidase 1</fullName>
        <ecNumber evidence="10">3.4.24.20</ecNumber>
    </submittedName>
</protein>
<accession>V5ND37</accession>
<dbReference type="InterPro" id="IPR034115">
    <property type="entry name" value="M35_peptidyl-Lys"/>
</dbReference>
<proteinExistence type="evidence at transcript level"/>
<keyword evidence="3" id="KW-0645">Protease</keyword>
<evidence type="ECO:0000256" key="6">
    <source>
        <dbReference type="ARBA" id="ARBA00022833"/>
    </source>
</evidence>
<evidence type="ECO:0000313" key="10">
    <source>
        <dbReference type="EMBL" id="AHA86293.1"/>
    </source>
</evidence>
<dbReference type="Pfam" id="PF14521">
    <property type="entry name" value="Aspzincin_M35"/>
    <property type="match status" value="1"/>
</dbReference>
<dbReference type="AlphaFoldDB" id="V5ND37"/>
<feature type="chain" id="PRO_5004739521" evidence="8">
    <location>
        <begin position="20"/>
        <end position="348"/>
    </location>
</feature>
<evidence type="ECO:0000256" key="4">
    <source>
        <dbReference type="ARBA" id="ARBA00022723"/>
    </source>
</evidence>
<name>V5ND37_LEUGO</name>
<dbReference type="SMART" id="SM01351">
    <property type="entry name" value="Aspzincin_M35"/>
    <property type="match status" value="1"/>
</dbReference>
<evidence type="ECO:0000256" key="7">
    <source>
        <dbReference type="ARBA" id="ARBA00023049"/>
    </source>
</evidence>
<evidence type="ECO:0000256" key="2">
    <source>
        <dbReference type="ARBA" id="ARBA00010279"/>
    </source>
</evidence>
<keyword evidence="5 10" id="KW-0378">Hydrolase</keyword>
<dbReference type="EC" id="3.4.24.20" evidence="10"/>
<feature type="signal peptide" evidence="8">
    <location>
        <begin position="1"/>
        <end position="19"/>
    </location>
</feature>
<comment type="similarity">
    <text evidence="2">Belongs to the peptidase M35 family.</text>
</comment>
<dbReference type="GO" id="GO:0004222">
    <property type="term" value="F:metalloendopeptidase activity"/>
    <property type="evidence" value="ECO:0007669"/>
    <property type="project" value="InterPro"/>
</dbReference>